<protein>
    <submittedName>
        <fullName evidence="1">Uncharacterized protein</fullName>
    </submittedName>
</protein>
<evidence type="ECO:0000313" key="2">
    <source>
        <dbReference type="Proteomes" id="UP001153761"/>
    </source>
</evidence>
<reference evidence="1" key="1">
    <citation type="submission" date="2020-09" db="EMBL/GenBank/DDBJ databases">
        <authorList>
            <person name="Blom J."/>
        </authorList>
    </citation>
    <scope>NUCLEOTIDE SEQUENCE</scope>
    <source>
        <strain evidence="1">No.66</strain>
    </source>
</reference>
<dbReference type="AlphaFoldDB" id="A0AAD1Q554"/>
<organism evidence="1 2">
    <name type="scientific">Planktothrix agardhii</name>
    <name type="common">Oscillatoria agardhii</name>
    <dbReference type="NCBI Taxonomy" id="1160"/>
    <lineage>
        <taxon>Bacteria</taxon>
        <taxon>Bacillati</taxon>
        <taxon>Cyanobacteriota</taxon>
        <taxon>Cyanophyceae</taxon>
        <taxon>Oscillatoriophycideae</taxon>
        <taxon>Oscillatoriales</taxon>
        <taxon>Microcoleaceae</taxon>
        <taxon>Planktothrix</taxon>
    </lineage>
</organism>
<sequence>MVDLEQSEEELEQEVQAHIPQIGVKFSTNSKK</sequence>
<name>A0AAD1Q554_PLAAG</name>
<dbReference type="EMBL" id="LR882963">
    <property type="protein sequence ID" value="CAD5966050.1"/>
    <property type="molecule type" value="Genomic_DNA"/>
</dbReference>
<evidence type="ECO:0000313" key="1">
    <source>
        <dbReference type="EMBL" id="CAD5966050.1"/>
    </source>
</evidence>
<proteinExistence type="predicted"/>
<accession>A0AAD1Q554</accession>
<dbReference type="Proteomes" id="UP001153761">
    <property type="component" value="Chromosome"/>
</dbReference>
<gene>
    <name evidence="1" type="ORF">PANO66_03625</name>
</gene>